<evidence type="ECO:0008006" key="4">
    <source>
        <dbReference type="Google" id="ProtNLM"/>
    </source>
</evidence>
<dbReference type="AlphaFoldDB" id="A0A388SY05"/>
<reference evidence="2 3" key="1">
    <citation type="submission" date="2018-07" db="EMBL/GenBank/DDBJ databases">
        <title>Whole Genome Shotgun Sequence of Streptomyces spongiicola strain 531S.</title>
        <authorList>
            <person name="Dohra H."/>
            <person name="Kodani S."/>
        </authorList>
    </citation>
    <scope>NUCLEOTIDE SEQUENCE [LARGE SCALE GENOMIC DNA]</scope>
    <source>
        <strain evidence="2 3">531S</strain>
    </source>
</reference>
<organism evidence="2 3">
    <name type="scientific">Streptomyces spongiicola</name>
    <dbReference type="NCBI Taxonomy" id="1690221"/>
    <lineage>
        <taxon>Bacteria</taxon>
        <taxon>Bacillati</taxon>
        <taxon>Actinomycetota</taxon>
        <taxon>Actinomycetes</taxon>
        <taxon>Kitasatosporales</taxon>
        <taxon>Streptomycetaceae</taxon>
        <taxon>Streptomyces</taxon>
    </lineage>
</organism>
<sequence length="213" mass="21259">MDRTGTTARRALLAAGAAAAAALTGCSPNESGPRRATLRSESAETVLRERGAELSGALLLRYDAVLTAHPTLAARLSPLRSEVVRHVEALAPTGSRLPPRTRPAPSASRPPSPAHVPPASPAHLSPASPAQASPAPAASGPERPAASSPAAPAVPPVPADAGAAVRELAAAERRTADGHAAALSAAPPEYARLLASVAAAGAVHAYLLTEGSR</sequence>
<feature type="region of interest" description="Disordered" evidence="1">
    <location>
        <begin position="90"/>
        <end position="180"/>
    </location>
</feature>
<accession>A0A388SY05</accession>
<evidence type="ECO:0000313" key="3">
    <source>
        <dbReference type="Proteomes" id="UP000265354"/>
    </source>
</evidence>
<dbReference type="PROSITE" id="PS51318">
    <property type="entry name" value="TAT"/>
    <property type="match status" value="1"/>
</dbReference>
<evidence type="ECO:0000256" key="1">
    <source>
        <dbReference type="SAM" id="MobiDB-lite"/>
    </source>
</evidence>
<dbReference type="InterPro" id="IPR006311">
    <property type="entry name" value="TAT_signal"/>
</dbReference>
<evidence type="ECO:0000313" key="2">
    <source>
        <dbReference type="EMBL" id="GBQ01429.1"/>
    </source>
</evidence>
<proteinExistence type="predicted"/>
<name>A0A388SY05_9ACTN</name>
<comment type="caution">
    <text evidence="2">The sequence shown here is derived from an EMBL/GenBank/DDBJ whole genome shotgun (WGS) entry which is preliminary data.</text>
</comment>
<feature type="compositionally biased region" description="Pro residues" evidence="1">
    <location>
        <begin position="108"/>
        <end position="120"/>
    </location>
</feature>
<dbReference type="PROSITE" id="PS51257">
    <property type="entry name" value="PROKAR_LIPOPROTEIN"/>
    <property type="match status" value="1"/>
</dbReference>
<dbReference type="EMBL" id="BGZL01000007">
    <property type="protein sequence ID" value="GBQ01429.1"/>
    <property type="molecule type" value="Genomic_DNA"/>
</dbReference>
<gene>
    <name evidence="2" type="ORF">SSP531S_28630</name>
</gene>
<dbReference type="RefSeq" id="WP_116427780.1">
    <property type="nucleotide sequence ID" value="NZ_BGZL01000007.1"/>
</dbReference>
<feature type="compositionally biased region" description="Low complexity" evidence="1">
    <location>
        <begin position="121"/>
        <end position="151"/>
    </location>
</feature>
<feature type="compositionally biased region" description="Low complexity" evidence="1">
    <location>
        <begin position="95"/>
        <end position="107"/>
    </location>
</feature>
<dbReference type="Proteomes" id="UP000265354">
    <property type="component" value="Unassembled WGS sequence"/>
</dbReference>
<feature type="compositionally biased region" description="Low complexity" evidence="1">
    <location>
        <begin position="159"/>
        <end position="168"/>
    </location>
</feature>
<protein>
    <recommendedName>
        <fullName evidence="4">Lipoprotein</fullName>
    </recommendedName>
</protein>